<dbReference type="EMBL" id="SPQB01000100">
    <property type="protein sequence ID" value="TFU29533.1"/>
    <property type="molecule type" value="Genomic_DNA"/>
</dbReference>
<evidence type="ECO:0000256" key="4">
    <source>
        <dbReference type="ARBA" id="ARBA00023125"/>
    </source>
</evidence>
<comment type="similarity">
    <text evidence="2">Belongs to the transposase mutator family.</text>
</comment>
<dbReference type="RefSeq" id="WP_194210360.1">
    <property type="nucleotide sequence ID" value="NZ_JADGLL010000100.1"/>
</dbReference>
<keyword evidence="4" id="KW-0238">DNA-binding</keyword>
<keyword evidence="3" id="KW-0815">Transposition</keyword>
<dbReference type="GO" id="GO:0004803">
    <property type="term" value="F:transposase activity"/>
    <property type="evidence" value="ECO:0007669"/>
    <property type="project" value="InterPro"/>
</dbReference>
<name>A0A4Y9FLV6_9MICO</name>
<evidence type="ECO:0000256" key="5">
    <source>
        <dbReference type="ARBA" id="ARBA00023172"/>
    </source>
</evidence>
<evidence type="ECO:0000256" key="3">
    <source>
        <dbReference type="ARBA" id="ARBA00022578"/>
    </source>
</evidence>
<dbReference type="Proteomes" id="UP000298358">
    <property type="component" value="Unassembled WGS sequence"/>
</dbReference>
<comment type="caution">
    <text evidence="6">The sequence shown here is derived from an EMBL/GenBank/DDBJ whole genome shotgun (WGS) entry which is preliminary data.</text>
</comment>
<evidence type="ECO:0000256" key="2">
    <source>
        <dbReference type="ARBA" id="ARBA00010961"/>
    </source>
</evidence>
<dbReference type="AlphaFoldDB" id="A0A4Y9FLV6"/>
<protein>
    <submittedName>
        <fullName evidence="6">IS256 family transposase</fullName>
    </submittedName>
</protein>
<dbReference type="GO" id="GO:0006313">
    <property type="term" value="P:DNA transposition"/>
    <property type="evidence" value="ECO:0007669"/>
    <property type="project" value="InterPro"/>
</dbReference>
<dbReference type="Pfam" id="PF00872">
    <property type="entry name" value="Transposase_mut"/>
    <property type="match status" value="1"/>
</dbReference>
<evidence type="ECO:0000256" key="1">
    <source>
        <dbReference type="ARBA" id="ARBA00002190"/>
    </source>
</evidence>
<reference evidence="6 7" key="1">
    <citation type="submission" date="2019-03" db="EMBL/GenBank/DDBJ databases">
        <title>Diversity of the mouse oral microbiome.</title>
        <authorList>
            <person name="Joseph S."/>
            <person name="Aduse-Opoku J."/>
            <person name="Curtis M."/>
            <person name="Wade W."/>
            <person name="Hashim A."/>
        </authorList>
    </citation>
    <scope>NUCLEOTIDE SEQUENCE [LARGE SCALE GENOMIC DNA]</scope>
    <source>
        <strain evidence="6 7">P1012</strain>
    </source>
</reference>
<keyword evidence="5" id="KW-0233">DNA recombination</keyword>
<evidence type="ECO:0000313" key="7">
    <source>
        <dbReference type="Proteomes" id="UP000298358"/>
    </source>
</evidence>
<sequence length="255" mass="28986">MDLPSNTTTCLVCGSRLIKNGRTAAGTQRWRCPECGASAIRRRPDVTRREQLRQFLVWVTGKLSQTELQGVSARSFRRKTAWCWALEPVFPPVETIHHAIIVDGIWIDDWCLLIALSDTGDVLGWQWSGGESTAAWEALFSKIPAPGVIVTDGGTGIRSALANIWPETQIQRCIFHLQMNVTRELTRNPRLPAGRALRQIALQLSDVHTVEDAITWRQNLETWWQAYGHLTKERSLYDNGQFGFTHKRLRDAWKI</sequence>
<keyword evidence="7" id="KW-1185">Reference proteome</keyword>
<gene>
    <name evidence="6" type="ORF">E4U02_15585</name>
</gene>
<comment type="function">
    <text evidence="1">Required for the transposition of the insertion element.</text>
</comment>
<feature type="non-terminal residue" evidence="6">
    <location>
        <position position="255"/>
    </location>
</feature>
<organism evidence="6 7">
    <name type="scientific">Microbacterium paludicola</name>
    <dbReference type="NCBI Taxonomy" id="300019"/>
    <lineage>
        <taxon>Bacteria</taxon>
        <taxon>Bacillati</taxon>
        <taxon>Actinomycetota</taxon>
        <taxon>Actinomycetes</taxon>
        <taxon>Micrococcales</taxon>
        <taxon>Microbacteriaceae</taxon>
        <taxon>Microbacterium</taxon>
    </lineage>
</organism>
<dbReference type="GO" id="GO:0003677">
    <property type="term" value="F:DNA binding"/>
    <property type="evidence" value="ECO:0007669"/>
    <property type="project" value="UniProtKB-KW"/>
</dbReference>
<dbReference type="InterPro" id="IPR001207">
    <property type="entry name" value="Transposase_mutator"/>
</dbReference>
<proteinExistence type="inferred from homology"/>
<accession>A0A4Y9FLV6</accession>
<evidence type="ECO:0000313" key="6">
    <source>
        <dbReference type="EMBL" id="TFU29533.1"/>
    </source>
</evidence>